<comment type="caution">
    <text evidence="1">The sequence shown here is derived from an EMBL/GenBank/DDBJ whole genome shotgun (WGS) entry which is preliminary data.</text>
</comment>
<evidence type="ECO:0000313" key="2">
    <source>
        <dbReference type="Proteomes" id="UP000295554"/>
    </source>
</evidence>
<accession>A0A4R5LMP9</accession>
<dbReference type="OrthoDB" id="7478453at2"/>
<proteinExistence type="predicted"/>
<keyword evidence="2" id="KW-1185">Reference proteome</keyword>
<reference evidence="1 2" key="1">
    <citation type="submission" date="2019-03" db="EMBL/GenBank/DDBJ databases">
        <title>Seongchinamella monodicae gen. nov., sp. nov., a novel member of the Gammaproteobacteria isolated from a tidal mudflat of beach.</title>
        <authorList>
            <person name="Yang H.G."/>
            <person name="Kang J.W."/>
            <person name="Lee S.D."/>
        </authorList>
    </citation>
    <scope>NUCLEOTIDE SEQUENCE [LARGE SCALE GENOMIC DNA]</scope>
    <source>
        <strain evidence="1 2">GH4-78</strain>
    </source>
</reference>
<dbReference type="EMBL" id="SMSE01000007">
    <property type="protein sequence ID" value="TDG11306.1"/>
    <property type="molecule type" value="Genomic_DNA"/>
</dbReference>
<dbReference type="RefSeq" id="WP_133215642.1">
    <property type="nucleotide sequence ID" value="NZ_SMSE01000007.1"/>
</dbReference>
<dbReference type="AlphaFoldDB" id="A0A4R5LMP9"/>
<dbReference type="Proteomes" id="UP000295554">
    <property type="component" value="Unassembled WGS sequence"/>
</dbReference>
<organism evidence="1 2">
    <name type="scientific">Seongchinamella unica</name>
    <dbReference type="NCBI Taxonomy" id="2547392"/>
    <lineage>
        <taxon>Bacteria</taxon>
        <taxon>Pseudomonadati</taxon>
        <taxon>Pseudomonadota</taxon>
        <taxon>Gammaproteobacteria</taxon>
        <taxon>Cellvibrionales</taxon>
        <taxon>Halieaceae</taxon>
        <taxon>Seongchinamella</taxon>
    </lineage>
</organism>
<name>A0A4R5LMP9_9GAMM</name>
<evidence type="ECO:0000313" key="1">
    <source>
        <dbReference type="EMBL" id="TDG11306.1"/>
    </source>
</evidence>
<protein>
    <submittedName>
        <fullName evidence="1">Uncharacterized protein</fullName>
    </submittedName>
</protein>
<gene>
    <name evidence="1" type="ORF">E2F43_18800</name>
</gene>
<sequence>MVSVKPGARLKSTVCDTEVMVVRGSGEIDLRCGGSALTESGGSAGGTPSEDFAAGSLIGKRYVDTEANIELLCIRGGAGSLSLGEVKLSVKRAEALPSSD</sequence>